<feature type="transmembrane region" description="Helical" evidence="14">
    <location>
        <begin position="20"/>
        <end position="38"/>
    </location>
</feature>
<evidence type="ECO:0000256" key="9">
    <source>
        <dbReference type="ARBA" id="ARBA00022989"/>
    </source>
</evidence>
<gene>
    <name evidence="16" type="ORF">HNQ70_000956</name>
</gene>
<evidence type="ECO:0000256" key="8">
    <source>
        <dbReference type="ARBA" id="ARBA00022927"/>
    </source>
</evidence>
<evidence type="ECO:0000313" key="17">
    <source>
        <dbReference type="Proteomes" id="UP000532440"/>
    </source>
</evidence>
<dbReference type="InterPro" id="IPR002898">
    <property type="entry name" value="MotA_ExbB_proton_chnl"/>
</dbReference>
<dbReference type="EMBL" id="JACHGB010000002">
    <property type="protein sequence ID" value="MBB5270952.1"/>
    <property type="molecule type" value="Genomic_DNA"/>
</dbReference>
<feature type="transmembrane region" description="Helical" evidence="14">
    <location>
        <begin position="175"/>
        <end position="196"/>
    </location>
</feature>
<organism evidence="16 17">
    <name type="scientific">Quisquiliibacterium transsilvanicum</name>
    <dbReference type="NCBI Taxonomy" id="1549638"/>
    <lineage>
        <taxon>Bacteria</taxon>
        <taxon>Pseudomonadati</taxon>
        <taxon>Pseudomonadota</taxon>
        <taxon>Betaproteobacteria</taxon>
        <taxon>Burkholderiales</taxon>
        <taxon>Burkholderiaceae</taxon>
        <taxon>Quisquiliibacterium</taxon>
    </lineage>
</organism>
<evidence type="ECO:0000256" key="7">
    <source>
        <dbReference type="ARBA" id="ARBA00022692"/>
    </source>
</evidence>
<feature type="domain" description="MotA/TolQ/ExbB proton channel" evidence="15">
    <location>
        <begin position="104"/>
        <end position="203"/>
    </location>
</feature>
<keyword evidence="6" id="KW-0997">Cell inner membrane</keyword>
<dbReference type="GO" id="GO:0017038">
    <property type="term" value="P:protein import"/>
    <property type="evidence" value="ECO:0007669"/>
    <property type="project" value="TreeGrafter"/>
</dbReference>
<sequence>MDERALGLMHFWEAGDAVTHGTAWLLLAMSVLSWYFILSKAWSAWRLRKGARAALERFWEARTLDEAIATLKPADPEAVFFPLAERARQAASVQPAASLAASIDRTELVTRSLRQEINQVSSRLESGLTLLASVGSTAPFVGLLGTVWGIYHALLAIAGDGQVQIDRVAGPVGEALIMTAAGLAVAIPAVLAYNAFTRVNRLTLAELDGFAHDLLALVTTGRRMGDGGADSLRTGVVPPGKPTQTVGN</sequence>
<evidence type="ECO:0000256" key="3">
    <source>
        <dbReference type="ARBA" id="ARBA00022093"/>
    </source>
</evidence>
<evidence type="ECO:0000256" key="12">
    <source>
        <dbReference type="RuleBase" id="RU004057"/>
    </source>
</evidence>
<evidence type="ECO:0000259" key="15">
    <source>
        <dbReference type="Pfam" id="PF01618"/>
    </source>
</evidence>
<dbReference type="AlphaFoldDB" id="A0A7W8HFL9"/>
<evidence type="ECO:0000256" key="4">
    <source>
        <dbReference type="ARBA" id="ARBA00022448"/>
    </source>
</evidence>
<evidence type="ECO:0000256" key="6">
    <source>
        <dbReference type="ARBA" id="ARBA00022519"/>
    </source>
</evidence>
<name>A0A7W8HFL9_9BURK</name>
<dbReference type="Proteomes" id="UP000532440">
    <property type="component" value="Unassembled WGS sequence"/>
</dbReference>
<evidence type="ECO:0000256" key="14">
    <source>
        <dbReference type="SAM" id="Phobius"/>
    </source>
</evidence>
<keyword evidence="9 14" id="KW-1133">Transmembrane helix</keyword>
<dbReference type="GO" id="GO:0005886">
    <property type="term" value="C:plasma membrane"/>
    <property type="evidence" value="ECO:0007669"/>
    <property type="project" value="UniProtKB-SubCell"/>
</dbReference>
<comment type="subcellular location">
    <subcellularLocation>
        <location evidence="1">Cell inner membrane</location>
        <topology evidence="1">Multi-pass membrane protein</topology>
    </subcellularLocation>
    <subcellularLocation>
        <location evidence="12">Membrane</location>
        <topology evidence="12">Multi-pass membrane protein</topology>
    </subcellularLocation>
</comment>
<evidence type="ECO:0000256" key="10">
    <source>
        <dbReference type="ARBA" id="ARBA00023136"/>
    </source>
</evidence>
<comment type="function">
    <text evidence="11">Involved in the TonB-dependent energy-dependent transport of various receptor-bound substrates. Protects ExbD from proteolytic degradation and functionally stabilizes TonB.</text>
</comment>
<dbReference type="InterPro" id="IPR050790">
    <property type="entry name" value="ExbB/TolQ_transport"/>
</dbReference>
<evidence type="ECO:0000256" key="5">
    <source>
        <dbReference type="ARBA" id="ARBA00022475"/>
    </source>
</evidence>
<dbReference type="PANTHER" id="PTHR30625">
    <property type="entry name" value="PROTEIN TOLQ"/>
    <property type="match status" value="1"/>
</dbReference>
<accession>A0A7W8HFL9</accession>
<keyword evidence="8 12" id="KW-0653">Protein transport</keyword>
<protein>
    <recommendedName>
        <fullName evidence="3">Biopolymer transport protein ExbB</fullName>
    </recommendedName>
</protein>
<dbReference type="Pfam" id="PF01618">
    <property type="entry name" value="MotA_ExbB"/>
    <property type="match status" value="1"/>
</dbReference>
<keyword evidence="4 12" id="KW-0813">Transport</keyword>
<comment type="caution">
    <text evidence="16">The sequence shown here is derived from an EMBL/GenBank/DDBJ whole genome shotgun (WGS) entry which is preliminary data.</text>
</comment>
<keyword evidence="5" id="KW-1003">Cell membrane</keyword>
<evidence type="ECO:0000313" key="16">
    <source>
        <dbReference type="EMBL" id="MBB5270952.1"/>
    </source>
</evidence>
<keyword evidence="17" id="KW-1185">Reference proteome</keyword>
<feature type="transmembrane region" description="Helical" evidence="14">
    <location>
        <begin position="128"/>
        <end position="155"/>
    </location>
</feature>
<dbReference type="RefSeq" id="WP_183964778.1">
    <property type="nucleotide sequence ID" value="NZ_BAABEW010000010.1"/>
</dbReference>
<comment type="similarity">
    <text evidence="12">Belongs to the exbB/tolQ family.</text>
</comment>
<evidence type="ECO:0000256" key="2">
    <source>
        <dbReference type="ARBA" id="ARBA00011471"/>
    </source>
</evidence>
<keyword evidence="10 14" id="KW-0472">Membrane</keyword>
<dbReference type="PANTHER" id="PTHR30625:SF14">
    <property type="entry name" value="BIOPOLYMER TRANSPORT PROTEIN EXBB"/>
    <property type="match status" value="1"/>
</dbReference>
<evidence type="ECO:0000256" key="1">
    <source>
        <dbReference type="ARBA" id="ARBA00004429"/>
    </source>
</evidence>
<comment type="subunit">
    <text evidence="2">The accessory proteins ExbB and ExbD seem to form a complex with TonB.</text>
</comment>
<proteinExistence type="inferred from homology"/>
<evidence type="ECO:0000256" key="11">
    <source>
        <dbReference type="ARBA" id="ARBA00024816"/>
    </source>
</evidence>
<keyword evidence="7 14" id="KW-0812">Transmembrane</keyword>
<feature type="region of interest" description="Disordered" evidence="13">
    <location>
        <begin position="228"/>
        <end position="248"/>
    </location>
</feature>
<evidence type="ECO:0000256" key="13">
    <source>
        <dbReference type="SAM" id="MobiDB-lite"/>
    </source>
</evidence>
<reference evidence="16 17" key="1">
    <citation type="submission" date="2020-08" db="EMBL/GenBank/DDBJ databases">
        <title>Genomic Encyclopedia of Type Strains, Phase IV (KMG-IV): sequencing the most valuable type-strain genomes for metagenomic binning, comparative biology and taxonomic classification.</title>
        <authorList>
            <person name="Goeker M."/>
        </authorList>
    </citation>
    <scope>NUCLEOTIDE SEQUENCE [LARGE SCALE GENOMIC DNA]</scope>
    <source>
        <strain evidence="16 17">DSM 29781</strain>
    </source>
</reference>